<dbReference type="EMBL" id="SRRO01000001">
    <property type="protein sequence ID" value="TGN65143.1"/>
    <property type="molecule type" value="Genomic_DNA"/>
</dbReference>
<dbReference type="Proteomes" id="UP000297496">
    <property type="component" value="Unassembled WGS sequence"/>
</dbReference>
<dbReference type="InterPro" id="IPR048846">
    <property type="entry name" value="PaaX-like_central"/>
</dbReference>
<keyword evidence="5" id="KW-1185">Reference proteome</keyword>
<sequence>MPVKPRSLVLDMFGEYLRYIGPEVRLTQVTNLLSEFDVTPASVRVTMSRLKNEEWFTSRREGRETVYTLTQTMVDVLDEGRARIFAPPARPWTGDWTMVIYQMSEAERVERNQLRKTLAWHGFGPLTTSTWLAPGDRSAEARAFVGEGVREQVDILRCSSEGVEHDRDMASRCWDLEALAADYDVFVAAHQTLAREAPRLIGAEALIARTELISTFRHFPFRDPRLPLEIRPMPWPGDEAHLLFRRTYDVLGAAARAHVSDLVGQPVPAAVESDPAA</sequence>
<evidence type="ECO:0000313" key="4">
    <source>
        <dbReference type="EMBL" id="TGN65143.1"/>
    </source>
</evidence>
<accession>A0A4Z1CKC7</accession>
<dbReference type="InterPro" id="IPR012906">
    <property type="entry name" value="PaaX-like_N"/>
</dbReference>
<dbReference type="PANTHER" id="PTHR30319:SF1">
    <property type="entry name" value="TRANSCRIPTIONAL REPRESSOR PAAX"/>
    <property type="match status" value="1"/>
</dbReference>
<feature type="domain" description="Transcriptional repressor PaaX-like C-terminal" evidence="2">
    <location>
        <begin position="174"/>
        <end position="260"/>
    </location>
</feature>
<evidence type="ECO:0000259" key="3">
    <source>
        <dbReference type="Pfam" id="PF20803"/>
    </source>
</evidence>
<dbReference type="PANTHER" id="PTHR30319">
    <property type="entry name" value="PHENYLACETIC ACID REGULATOR-RELATED TRANSCRIPTIONAL REPRESSOR"/>
    <property type="match status" value="1"/>
</dbReference>
<dbReference type="OrthoDB" id="2270427at2"/>
<dbReference type="RefSeq" id="WP_135839646.1">
    <property type="nucleotide sequence ID" value="NZ_SRRO01000001.1"/>
</dbReference>
<protein>
    <submittedName>
        <fullName evidence="4">Phenylacetic acid-responsive transcriptional repressor</fullName>
    </submittedName>
</protein>
<dbReference type="InterPro" id="IPR013225">
    <property type="entry name" value="PaaX_C"/>
</dbReference>
<dbReference type="Gene3D" id="3.30.70.2650">
    <property type="match status" value="1"/>
</dbReference>
<evidence type="ECO:0000313" key="5">
    <source>
        <dbReference type="Proteomes" id="UP000297496"/>
    </source>
</evidence>
<feature type="domain" description="Transcriptional repressor PaaX-like central Cas2-like" evidence="3">
    <location>
        <begin position="90"/>
        <end position="169"/>
    </location>
</feature>
<dbReference type="AlphaFoldDB" id="A0A4Z1CKC7"/>
<dbReference type="PIRSF" id="PIRSF020623">
    <property type="entry name" value="PaaX"/>
    <property type="match status" value="1"/>
</dbReference>
<dbReference type="Pfam" id="PF20803">
    <property type="entry name" value="PaaX_M"/>
    <property type="match status" value="1"/>
</dbReference>
<reference evidence="4 5" key="1">
    <citation type="submission" date="2019-04" db="EMBL/GenBank/DDBJ databases">
        <title>Three New Species of Nocardioides, Nocardioides euryhalodurans sp. nov., Nocardioides seonyuensis sp. nov. and Nocardioides eburneoflavus sp. nov. Isolated from Soil.</title>
        <authorList>
            <person name="Roh S.G."/>
            <person name="Lee C."/>
            <person name="Kim M.-K."/>
            <person name="Kim S.B."/>
        </authorList>
    </citation>
    <scope>NUCLEOTIDE SEQUENCE [LARGE SCALE GENOMIC DNA]</scope>
    <source>
        <strain evidence="4 5">MMS17-SY213</strain>
    </source>
</reference>
<organism evidence="4 5">
    <name type="scientific">Nocardioides eburneiflavus</name>
    <dbReference type="NCBI Taxonomy" id="2518372"/>
    <lineage>
        <taxon>Bacteria</taxon>
        <taxon>Bacillati</taxon>
        <taxon>Actinomycetota</taxon>
        <taxon>Actinomycetes</taxon>
        <taxon>Propionibacteriales</taxon>
        <taxon>Nocardioidaceae</taxon>
        <taxon>Nocardioides</taxon>
    </lineage>
</organism>
<dbReference type="InterPro" id="IPR011965">
    <property type="entry name" value="PaaX_trns_reg"/>
</dbReference>
<dbReference type="Pfam" id="PF07848">
    <property type="entry name" value="PaaX"/>
    <property type="match status" value="1"/>
</dbReference>
<comment type="caution">
    <text evidence="4">The sequence shown here is derived from an EMBL/GenBank/DDBJ whole genome shotgun (WGS) entry which is preliminary data.</text>
</comment>
<proteinExistence type="predicted"/>
<feature type="domain" description="Transcriptional repressor PaaX-like N-terminal" evidence="1">
    <location>
        <begin position="5"/>
        <end position="72"/>
    </location>
</feature>
<dbReference type="Gene3D" id="1.20.58.1460">
    <property type="match status" value="1"/>
</dbReference>
<evidence type="ECO:0000259" key="1">
    <source>
        <dbReference type="Pfam" id="PF07848"/>
    </source>
</evidence>
<gene>
    <name evidence="4" type="ORF">EXE59_15115</name>
</gene>
<dbReference type="Pfam" id="PF08223">
    <property type="entry name" value="PaaX_C"/>
    <property type="match status" value="1"/>
</dbReference>
<dbReference type="InterPro" id="IPR036388">
    <property type="entry name" value="WH-like_DNA-bd_sf"/>
</dbReference>
<evidence type="ECO:0000259" key="2">
    <source>
        <dbReference type="Pfam" id="PF08223"/>
    </source>
</evidence>
<dbReference type="Gene3D" id="1.10.10.10">
    <property type="entry name" value="Winged helix-like DNA-binding domain superfamily/Winged helix DNA-binding domain"/>
    <property type="match status" value="1"/>
</dbReference>
<name>A0A4Z1CKC7_9ACTN</name>
<dbReference type="GO" id="GO:0006351">
    <property type="term" value="P:DNA-templated transcription"/>
    <property type="evidence" value="ECO:0007669"/>
    <property type="project" value="InterPro"/>
</dbReference>